<keyword evidence="6" id="KW-0547">Nucleotide-binding</keyword>
<dbReference type="EMBL" id="JAAMOX010000003">
    <property type="protein sequence ID" value="NIH54964.1"/>
    <property type="molecule type" value="Genomic_DNA"/>
</dbReference>
<dbReference type="InterPro" id="IPR027417">
    <property type="entry name" value="P-loop_NTPase"/>
</dbReference>
<proteinExistence type="inferred from homology"/>
<keyword evidence="8" id="KW-1278">Translocase</keyword>
<evidence type="ECO:0000256" key="3">
    <source>
        <dbReference type="ARBA" id="ARBA00022448"/>
    </source>
</evidence>
<keyword evidence="4" id="KW-1003">Cell membrane</keyword>
<reference evidence="11 12" key="1">
    <citation type="submission" date="2020-02" db="EMBL/GenBank/DDBJ databases">
        <title>Sequencing the genomes of 1000 actinobacteria strains.</title>
        <authorList>
            <person name="Klenk H.-P."/>
        </authorList>
    </citation>
    <scope>NUCLEOTIDE SEQUENCE [LARGE SCALE GENOMIC DNA]</scope>
    <source>
        <strain evidence="11 12">DSM 27960</strain>
    </source>
</reference>
<dbReference type="GO" id="GO:0016887">
    <property type="term" value="F:ATP hydrolysis activity"/>
    <property type="evidence" value="ECO:0007669"/>
    <property type="project" value="InterPro"/>
</dbReference>
<sequence>MSLIVHELCVSIGGRQVVSGVSFEVSDGERVGIIGESGSGKSLTALAILGLLPAEAEVGGSILFNGRELVGCSDRELAAIRGDQIGIVFQEPQTALSPLIRLGKQMTESLRIHYTLSRTQAKDAAVELARRVGLPDPESIVRSYPHEVSGGQRQRAAIAAAIAAGPELLIADEPTTALDVTVQKGVLELFRELSDETGSSLVFITHDLAVLKQIADRMIVLDDGAVVESGTVDAVLSNPQHPSTRALVAAALATSWRRPAVGE</sequence>
<dbReference type="RefSeq" id="WP_167151789.1">
    <property type="nucleotide sequence ID" value="NZ_JAAMOX010000003.1"/>
</dbReference>
<evidence type="ECO:0000256" key="2">
    <source>
        <dbReference type="ARBA" id="ARBA00005417"/>
    </source>
</evidence>
<evidence type="ECO:0000259" key="10">
    <source>
        <dbReference type="PROSITE" id="PS50893"/>
    </source>
</evidence>
<evidence type="ECO:0000313" key="11">
    <source>
        <dbReference type="EMBL" id="NIH54964.1"/>
    </source>
</evidence>
<dbReference type="InterPro" id="IPR017871">
    <property type="entry name" value="ABC_transporter-like_CS"/>
</dbReference>
<evidence type="ECO:0000256" key="4">
    <source>
        <dbReference type="ARBA" id="ARBA00022475"/>
    </source>
</evidence>
<comment type="subcellular location">
    <subcellularLocation>
        <location evidence="1">Cell membrane</location>
        <topology evidence="1">Peripheral membrane protein</topology>
    </subcellularLocation>
</comment>
<evidence type="ECO:0000256" key="5">
    <source>
        <dbReference type="ARBA" id="ARBA00022519"/>
    </source>
</evidence>
<evidence type="ECO:0000256" key="9">
    <source>
        <dbReference type="ARBA" id="ARBA00023136"/>
    </source>
</evidence>
<accession>A0A7X5R3I2</accession>
<dbReference type="CDD" id="cd03257">
    <property type="entry name" value="ABC_NikE_OppD_transporters"/>
    <property type="match status" value="1"/>
</dbReference>
<dbReference type="GO" id="GO:0005886">
    <property type="term" value="C:plasma membrane"/>
    <property type="evidence" value="ECO:0007669"/>
    <property type="project" value="UniProtKB-SubCell"/>
</dbReference>
<dbReference type="InterPro" id="IPR003439">
    <property type="entry name" value="ABC_transporter-like_ATP-bd"/>
</dbReference>
<protein>
    <submittedName>
        <fullName evidence="11">Peptide/nickel transport system ATP-binding protein</fullName>
    </submittedName>
</protein>
<dbReference type="AlphaFoldDB" id="A0A7X5R3I2"/>
<evidence type="ECO:0000256" key="7">
    <source>
        <dbReference type="ARBA" id="ARBA00022840"/>
    </source>
</evidence>
<dbReference type="InterPro" id="IPR050388">
    <property type="entry name" value="ABC_Ni/Peptide_Import"/>
</dbReference>
<keyword evidence="9" id="KW-0472">Membrane</keyword>
<comment type="similarity">
    <text evidence="2">Belongs to the ABC transporter superfamily.</text>
</comment>
<dbReference type="Gene3D" id="3.40.50.300">
    <property type="entry name" value="P-loop containing nucleotide triphosphate hydrolases"/>
    <property type="match status" value="1"/>
</dbReference>
<feature type="domain" description="ABC transporter" evidence="10">
    <location>
        <begin position="3"/>
        <end position="248"/>
    </location>
</feature>
<dbReference type="SUPFAM" id="SSF52540">
    <property type="entry name" value="P-loop containing nucleoside triphosphate hydrolases"/>
    <property type="match status" value="1"/>
</dbReference>
<dbReference type="Proteomes" id="UP000541033">
    <property type="component" value="Unassembled WGS sequence"/>
</dbReference>
<dbReference type="PANTHER" id="PTHR43297">
    <property type="entry name" value="OLIGOPEPTIDE TRANSPORT ATP-BINDING PROTEIN APPD"/>
    <property type="match status" value="1"/>
</dbReference>
<evidence type="ECO:0000256" key="1">
    <source>
        <dbReference type="ARBA" id="ARBA00004202"/>
    </source>
</evidence>
<gene>
    <name evidence="11" type="ORF">FHX76_002879</name>
</gene>
<dbReference type="PANTHER" id="PTHR43297:SF14">
    <property type="entry name" value="ATPASE AAA-TYPE CORE DOMAIN-CONTAINING PROTEIN"/>
    <property type="match status" value="1"/>
</dbReference>
<dbReference type="InterPro" id="IPR003593">
    <property type="entry name" value="AAA+_ATPase"/>
</dbReference>
<evidence type="ECO:0000256" key="6">
    <source>
        <dbReference type="ARBA" id="ARBA00022741"/>
    </source>
</evidence>
<keyword evidence="5" id="KW-0997">Cell inner membrane</keyword>
<keyword evidence="3" id="KW-0813">Transport</keyword>
<evidence type="ECO:0000313" key="12">
    <source>
        <dbReference type="Proteomes" id="UP000541033"/>
    </source>
</evidence>
<dbReference type="SMART" id="SM00382">
    <property type="entry name" value="AAA"/>
    <property type="match status" value="1"/>
</dbReference>
<keyword evidence="12" id="KW-1185">Reference proteome</keyword>
<evidence type="ECO:0000256" key="8">
    <source>
        <dbReference type="ARBA" id="ARBA00022967"/>
    </source>
</evidence>
<dbReference type="PROSITE" id="PS00211">
    <property type="entry name" value="ABC_TRANSPORTER_1"/>
    <property type="match status" value="1"/>
</dbReference>
<organism evidence="11 12">
    <name type="scientific">Lysinibacter cavernae</name>
    <dbReference type="NCBI Taxonomy" id="1640652"/>
    <lineage>
        <taxon>Bacteria</taxon>
        <taxon>Bacillati</taxon>
        <taxon>Actinomycetota</taxon>
        <taxon>Actinomycetes</taxon>
        <taxon>Micrococcales</taxon>
        <taxon>Microbacteriaceae</taxon>
        <taxon>Lysinibacter</taxon>
    </lineage>
</organism>
<name>A0A7X5R3I2_9MICO</name>
<comment type="caution">
    <text evidence="11">The sequence shown here is derived from an EMBL/GenBank/DDBJ whole genome shotgun (WGS) entry which is preliminary data.</text>
</comment>
<keyword evidence="7 11" id="KW-0067">ATP-binding</keyword>
<dbReference type="Pfam" id="PF00005">
    <property type="entry name" value="ABC_tran"/>
    <property type="match status" value="1"/>
</dbReference>
<dbReference type="GO" id="GO:0005524">
    <property type="term" value="F:ATP binding"/>
    <property type="evidence" value="ECO:0007669"/>
    <property type="project" value="UniProtKB-KW"/>
</dbReference>
<dbReference type="PROSITE" id="PS50893">
    <property type="entry name" value="ABC_TRANSPORTER_2"/>
    <property type="match status" value="1"/>
</dbReference>